<evidence type="ECO:0000313" key="1">
    <source>
        <dbReference type="EMBL" id="MET3571573.1"/>
    </source>
</evidence>
<dbReference type="EMBL" id="JBEPLZ010000011">
    <property type="protein sequence ID" value="MET3571573.1"/>
    <property type="molecule type" value="Genomic_DNA"/>
</dbReference>
<protein>
    <submittedName>
        <fullName evidence="1">Uncharacterized protein</fullName>
    </submittedName>
</protein>
<dbReference type="Proteomes" id="UP001549200">
    <property type="component" value="Unassembled WGS sequence"/>
</dbReference>
<comment type="caution">
    <text evidence="1">The sequence shown here is derived from an EMBL/GenBank/DDBJ whole genome shotgun (WGS) entry which is preliminary data.</text>
</comment>
<organism evidence="1 2">
    <name type="scientific">Enterocloster citroniae</name>
    <dbReference type="NCBI Taxonomy" id="358743"/>
    <lineage>
        <taxon>Bacteria</taxon>
        <taxon>Bacillati</taxon>
        <taxon>Bacillota</taxon>
        <taxon>Clostridia</taxon>
        <taxon>Lachnospirales</taxon>
        <taxon>Lachnospiraceae</taxon>
        <taxon>Enterocloster</taxon>
    </lineage>
</organism>
<name>A0ABV2FZW2_9FIRM</name>
<gene>
    <name evidence="1" type="ORF">ABID13_003218</name>
</gene>
<evidence type="ECO:0000313" key="2">
    <source>
        <dbReference type="Proteomes" id="UP001549200"/>
    </source>
</evidence>
<reference evidence="1 2" key="1">
    <citation type="submission" date="2024-06" db="EMBL/GenBank/DDBJ databases">
        <title>Genomic Encyclopedia of Type Strains, Phase IV (KMG-IV): sequencing the most valuable type-strain genomes for metagenomic binning, comparative biology and taxonomic classification.</title>
        <authorList>
            <person name="Goeker M."/>
        </authorList>
    </citation>
    <scope>NUCLEOTIDE SEQUENCE [LARGE SCALE GENOMIC DNA]</scope>
    <source>
        <strain evidence="1 2">DSM 19261</strain>
    </source>
</reference>
<sequence>MNFIDSMEMVQQMFLPFTGDGALAAVPQRCFSMRCRNIYPFIFIIQAHSAAGRSVAGGNVRSAVMFFQDPG</sequence>
<keyword evidence="2" id="KW-1185">Reference proteome</keyword>
<dbReference type="RefSeq" id="WP_040415215.1">
    <property type="nucleotide sequence ID" value="NZ_CAJMFN010000028.1"/>
</dbReference>
<accession>A0ABV2FZW2</accession>
<proteinExistence type="predicted"/>